<evidence type="ECO:0000313" key="3">
    <source>
        <dbReference type="Proteomes" id="UP000244309"/>
    </source>
</evidence>
<dbReference type="GeneID" id="37009762"/>
<feature type="compositionally biased region" description="Basic and acidic residues" evidence="1">
    <location>
        <begin position="29"/>
        <end position="56"/>
    </location>
</feature>
<feature type="compositionally biased region" description="Low complexity" evidence="1">
    <location>
        <begin position="58"/>
        <end position="70"/>
    </location>
</feature>
<feature type="compositionally biased region" description="Acidic residues" evidence="1">
    <location>
        <begin position="295"/>
        <end position="304"/>
    </location>
</feature>
<protein>
    <submittedName>
        <fullName evidence="2">Uncharacterized protein</fullName>
    </submittedName>
</protein>
<dbReference type="EMBL" id="PKFO01000004">
    <property type="protein sequence ID" value="PVH20919.1"/>
    <property type="molecule type" value="Genomic_DNA"/>
</dbReference>
<dbReference type="OrthoDB" id="4082885at2759"/>
<feature type="compositionally biased region" description="Polar residues" evidence="1">
    <location>
        <begin position="96"/>
        <end position="110"/>
    </location>
</feature>
<dbReference type="VEuPathDB" id="FungiDB:CXQ85_004432"/>
<reference evidence="2 3" key="1">
    <citation type="submission" date="2017-12" db="EMBL/GenBank/DDBJ databases">
        <title>Genome Sequence of a Multidrug-Resistant Candida haemulonii Isolate from a Patient with Chronic Leg Ulcers in Israel.</title>
        <authorList>
            <person name="Chow N.A."/>
            <person name="Gade L."/>
            <person name="Batra D."/>
            <person name="Rowe L.A."/>
            <person name="Ben-Ami R."/>
            <person name="Loparev V.N."/>
            <person name="Litvintseva A.P."/>
        </authorList>
    </citation>
    <scope>NUCLEOTIDE SEQUENCE [LARGE SCALE GENOMIC DNA]</scope>
    <source>
        <strain evidence="2 3">B11899</strain>
    </source>
</reference>
<evidence type="ECO:0000313" key="2">
    <source>
        <dbReference type="EMBL" id="PVH20919.1"/>
    </source>
</evidence>
<feature type="region of interest" description="Disordered" evidence="1">
    <location>
        <begin position="27"/>
        <end position="110"/>
    </location>
</feature>
<comment type="caution">
    <text evidence="2">The sequence shown here is derived from an EMBL/GenBank/DDBJ whole genome shotgun (WGS) entry which is preliminary data.</text>
</comment>
<keyword evidence="3" id="KW-1185">Reference proteome</keyword>
<feature type="compositionally biased region" description="Acidic residues" evidence="1">
    <location>
        <begin position="230"/>
        <end position="239"/>
    </location>
</feature>
<dbReference type="Proteomes" id="UP000244309">
    <property type="component" value="Unassembled WGS sequence"/>
</dbReference>
<sequence>MEQDIDVELRDENSFNQFQDALHRQASNYEKKEGSDVATAHEKQVSSTDLDVHEDNMSSSRGSSTSNTFSEQKRPNFFTPPPSVLNGNSARYVPPSASQQGSPGLHQKSPSSYDFYDTFIPILASHNSTAGDLSELTQPPPALNHDGRSSGSSSSNTSSTRDNRSLDNLAKQLHHSQLFDKLPSRAASVSIKQRPHLPVPANNSSSELVRDYFHSDAINENYVVQVPSTNEDEDDDDSINGDSPVDDESKKNQLTVTEEEVETPQTESGPPVGSETGIANIEGNFDNNIATKTFDEEEPDVVFK</sequence>
<accession>A0A2V1ASU6</accession>
<gene>
    <name evidence="2" type="ORF">CXQ85_004432</name>
</gene>
<evidence type="ECO:0000256" key="1">
    <source>
        <dbReference type="SAM" id="MobiDB-lite"/>
    </source>
</evidence>
<feature type="region of interest" description="Disordered" evidence="1">
    <location>
        <begin position="130"/>
        <end position="181"/>
    </location>
</feature>
<feature type="compositionally biased region" description="Low complexity" evidence="1">
    <location>
        <begin position="149"/>
        <end position="160"/>
    </location>
</feature>
<name>A0A2V1ASU6_9ASCO</name>
<feature type="region of interest" description="Disordered" evidence="1">
    <location>
        <begin position="228"/>
        <end position="304"/>
    </location>
</feature>
<proteinExistence type="predicted"/>
<dbReference type="RefSeq" id="XP_025341859.1">
    <property type="nucleotide sequence ID" value="XM_025488051.1"/>
</dbReference>
<dbReference type="AlphaFoldDB" id="A0A2V1ASU6"/>
<organism evidence="2 3">
    <name type="scientific">Candidozyma haemuli</name>
    <dbReference type="NCBI Taxonomy" id="45357"/>
    <lineage>
        <taxon>Eukaryota</taxon>
        <taxon>Fungi</taxon>
        <taxon>Dikarya</taxon>
        <taxon>Ascomycota</taxon>
        <taxon>Saccharomycotina</taxon>
        <taxon>Pichiomycetes</taxon>
        <taxon>Metschnikowiaceae</taxon>
        <taxon>Candidozyma</taxon>
    </lineage>
</organism>